<dbReference type="RefSeq" id="WP_285579985.1">
    <property type="nucleotide sequence ID" value="NZ_BSTK01000013.1"/>
</dbReference>
<sequence length="211" mass="22642">MERNRSVLAILRGMPHKREPAGAAVLQESVTSAITTAMFDELAETGYARMSVDAVARRAGVGKAAIYRRWPSKQAMLLDLLEAAVRRNVPDVPDSGSLAGDVRGFLDVIVAQAGDPWVRRIALDMMAETTRSPELGTALREAVAGPRRAAAAAVLRRGIERGELPADIDHELGLDLLISPLLVRLLLDEGPVDDAYLTRLTTVIVAGLDSA</sequence>
<accession>A0A9W6S765</accession>
<evidence type="ECO:0000256" key="1">
    <source>
        <dbReference type="ARBA" id="ARBA00023015"/>
    </source>
</evidence>
<keyword evidence="1" id="KW-0805">Transcription regulation</keyword>
<dbReference type="Pfam" id="PF00440">
    <property type="entry name" value="TetR_N"/>
    <property type="match status" value="1"/>
</dbReference>
<dbReference type="InterPro" id="IPR036271">
    <property type="entry name" value="Tet_transcr_reg_TetR-rel_C_sf"/>
</dbReference>
<dbReference type="PRINTS" id="PR00455">
    <property type="entry name" value="HTHTETR"/>
</dbReference>
<name>A0A9W6S765_9ACTN</name>
<keyword evidence="3" id="KW-0804">Transcription</keyword>
<dbReference type="PANTHER" id="PTHR30055:SF148">
    <property type="entry name" value="TETR-FAMILY TRANSCRIPTIONAL REGULATOR"/>
    <property type="match status" value="1"/>
</dbReference>
<evidence type="ECO:0000256" key="3">
    <source>
        <dbReference type="ARBA" id="ARBA00023163"/>
    </source>
</evidence>
<dbReference type="InterPro" id="IPR023772">
    <property type="entry name" value="DNA-bd_HTH_TetR-type_CS"/>
</dbReference>
<dbReference type="InterPro" id="IPR001647">
    <property type="entry name" value="HTH_TetR"/>
</dbReference>
<keyword evidence="2 4" id="KW-0238">DNA-binding</keyword>
<dbReference type="PANTHER" id="PTHR30055">
    <property type="entry name" value="HTH-TYPE TRANSCRIPTIONAL REGULATOR RUTR"/>
    <property type="match status" value="1"/>
</dbReference>
<evidence type="ECO:0000259" key="5">
    <source>
        <dbReference type="PROSITE" id="PS50977"/>
    </source>
</evidence>
<dbReference type="Proteomes" id="UP001165074">
    <property type="component" value="Unassembled WGS sequence"/>
</dbReference>
<dbReference type="Gene3D" id="1.10.10.60">
    <property type="entry name" value="Homeodomain-like"/>
    <property type="match status" value="1"/>
</dbReference>
<dbReference type="AlphaFoldDB" id="A0A9W6S765"/>
<dbReference type="SUPFAM" id="SSF48498">
    <property type="entry name" value="Tetracyclin repressor-like, C-terminal domain"/>
    <property type="match status" value="1"/>
</dbReference>
<dbReference type="PROSITE" id="PS01081">
    <property type="entry name" value="HTH_TETR_1"/>
    <property type="match status" value="1"/>
</dbReference>
<dbReference type="PROSITE" id="PS50977">
    <property type="entry name" value="HTH_TETR_2"/>
    <property type="match status" value="1"/>
</dbReference>
<feature type="DNA-binding region" description="H-T-H motif" evidence="4">
    <location>
        <begin position="51"/>
        <end position="70"/>
    </location>
</feature>
<proteinExistence type="predicted"/>
<protein>
    <submittedName>
        <fullName evidence="6">TetR family transcriptional regulator</fullName>
    </submittedName>
</protein>
<dbReference type="InterPro" id="IPR011075">
    <property type="entry name" value="TetR_C"/>
</dbReference>
<feature type="domain" description="HTH tetR-type" evidence="5">
    <location>
        <begin position="28"/>
        <end position="88"/>
    </location>
</feature>
<evidence type="ECO:0000313" key="6">
    <source>
        <dbReference type="EMBL" id="GLY89610.1"/>
    </source>
</evidence>
<comment type="caution">
    <text evidence="6">The sequence shown here is derived from an EMBL/GenBank/DDBJ whole genome shotgun (WGS) entry which is preliminary data.</text>
</comment>
<dbReference type="Gene3D" id="1.10.357.10">
    <property type="entry name" value="Tetracycline Repressor, domain 2"/>
    <property type="match status" value="1"/>
</dbReference>
<organism evidence="6 7">
    <name type="scientific">Actinoallomurus iriomotensis</name>
    <dbReference type="NCBI Taxonomy" id="478107"/>
    <lineage>
        <taxon>Bacteria</taxon>
        <taxon>Bacillati</taxon>
        <taxon>Actinomycetota</taxon>
        <taxon>Actinomycetes</taxon>
        <taxon>Streptosporangiales</taxon>
        <taxon>Thermomonosporaceae</taxon>
        <taxon>Actinoallomurus</taxon>
    </lineage>
</organism>
<dbReference type="GO" id="GO:0000976">
    <property type="term" value="F:transcription cis-regulatory region binding"/>
    <property type="evidence" value="ECO:0007669"/>
    <property type="project" value="TreeGrafter"/>
</dbReference>
<dbReference type="InterPro" id="IPR050109">
    <property type="entry name" value="HTH-type_TetR-like_transc_reg"/>
</dbReference>
<evidence type="ECO:0000256" key="2">
    <source>
        <dbReference type="ARBA" id="ARBA00023125"/>
    </source>
</evidence>
<gene>
    <name evidence="6" type="ORF">Airi02_075390</name>
</gene>
<evidence type="ECO:0000313" key="7">
    <source>
        <dbReference type="Proteomes" id="UP001165074"/>
    </source>
</evidence>
<dbReference type="Pfam" id="PF16859">
    <property type="entry name" value="TetR_C_11"/>
    <property type="match status" value="1"/>
</dbReference>
<keyword evidence="7" id="KW-1185">Reference proteome</keyword>
<dbReference type="InterPro" id="IPR009057">
    <property type="entry name" value="Homeodomain-like_sf"/>
</dbReference>
<reference evidence="6" key="1">
    <citation type="submission" date="2023-03" db="EMBL/GenBank/DDBJ databases">
        <title>Actinoallomurus iriomotensis NBRC 103684.</title>
        <authorList>
            <person name="Ichikawa N."/>
            <person name="Sato H."/>
            <person name="Tonouchi N."/>
        </authorList>
    </citation>
    <scope>NUCLEOTIDE SEQUENCE</scope>
    <source>
        <strain evidence="6">NBRC 103684</strain>
    </source>
</reference>
<evidence type="ECO:0000256" key="4">
    <source>
        <dbReference type="PROSITE-ProRule" id="PRU00335"/>
    </source>
</evidence>
<dbReference type="EMBL" id="BSTK01000013">
    <property type="protein sequence ID" value="GLY89610.1"/>
    <property type="molecule type" value="Genomic_DNA"/>
</dbReference>
<dbReference type="GO" id="GO:0003700">
    <property type="term" value="F:DNA-binding transcription factor activity"/>
    <property type="evidence" value="ECO:0007669"/>
    <property type="project" value="TreeGrafter"/>
</dbReference>
<dbReference type="SUPFAM" id="SSF46689">
    <property type="entry name" value="Homeodomain-like"/>
    <property type="match status" value="1"/>
</dbReference>